<reference evidence="2 3" key="1">
    <citation type="submission" date="2024-01" db="EMBL/GenBank/DDBJ databases">
        <title>Complete genome of Cladobotryum mycophilum ATHUM6906.</title>
        <authorList>
            <person name="Christinaki A.C."/>
            <person name="Myridakis A.I."/>
            <person name="Kouvelis V.N."/>
        </authorList>
    </citation>
    <scope>NUCLEOTIDE SEQUENCE [LARGE SCALE GENOMIC DNA]</scope>
    <source>
        <strain evidence="2 3">ATHUM6906</strain>
    </source>
</reference>
<protein>
    <submittedName>
        <fullName evidence="2">Monooxygenase AgnL5-like protein</fullName>
    </submittedName>
</protein>
<gene>
    <name evidence="2" type="ORF">PT974_01722</name>
</gene>
<organism evidence="2 3">
    <name type="scientific">Cladobotryum mycophilum</name>
    <dbReference type="NCBI Taxonomy" id="491253"/>
    <lineage>
        <taxon>Eukaryota</taxon>
        <taxon>Fungi</taxon>
        <taxon>Dikarya</taxon>
        <taxon>Ascomycota</taxon>
        <taxon>Pezizomycotina</taxon>
        <taxon>Sordariomycetes</taxon>
        <taxon>Hypocreomycetidae</taxon>
        <taxon>Hypocreales</taxon>
        <taxon>Hypocreaceae</taxon>
        <taxon>Cladobotryum</taxon>
    </lineage>
</organism>
<accession>A0ABR0SW52</accession>
<keyword evidence="3" id="KW-1185">Reference proteome</keyword>
<name>A0ABR0SW52_9HYPO</name>
<dbReference type="EMBL" id="JAVFKD010000002">
    <property type="protein sequence ID" value="KAK5996388.1"/>
    <property type="molecule type" value="Genomic_DNA"/>
</dbReference>
<comment type="caution">
    <text evidence="2">The sequence shown here is derived from an EMBL/GenBank/DDBJ whole genome shotgun (WGS) entry which is preliminary data.</text>
</comment>
<feature type="domain" description="SnoaL-like" evidence="1">
    <location>
        <begin position="13"/>
        <end position="117"/>
    </location>
</feature>
<evidence type="ECO:0000313" key="2">
    <source>
        <dbReference type="EMBL" id="KAK5996388.1"/>
    </source>
</evidence>
<dbReference type="SUPFAM" id="SSF54427">
    <property type="entry name" value="NTF2-like"/>
    <property type="match status" value="1"/>
</dbReference>
<proteinExistence type="predicted"/>
<evidence type="ECO:0000259" key="1">
    <source>
        <dbReference type="Pfam" id="PF12680"/>
    </source>
</evidence>
<dbReference type="PANTHER" id="PTHR39598">
    <property type="entry name" value="AUSTINOL SYNTHESIS PROTEIN F-RELATED"/>
    <property type="match status" value="1"/>
</dbReference>
<evidence type="ECO:0000313" key="3">
    <source>
        <dbReference type="Proteomes" id="UP001338125"/>
    </source>
</evidence>
<dbReference type="InterPro" id="IPR032710">
    <property type="entry name" value="NTF2-like_dom_sf"/>
</dbReference>
<dbReference type="Pfam" id="PF12680">
    <property type="entry name" value="SnoaL_2"/>
    <property type="match status" value="1"/>
</dbReference>
<dbReference type="InterPro" id="IPR050977">
    <property type="entry name" value="Fungal_Meroterpenoid_Isomerase"/>
</dbReference>
<dbReference type="Gene3D" id="3.10.450.50">
    <property type="match status" value="1"/>
</dbReference>
<sequence length="144" mass="16399">MSTIAEKQLATAKALFDGYNEYTADAVLRVRAPECVHAIWPTSLNRPSKTNDEYREFFGPLQKLMKNYEVKIHKIINDAENHMLALYATGRGESAAAPYQGEYVFFLTFTEDGEKITLIEQFVDSAFAQSYLVKVREYNEKNAA</sequence>
<dbReference type="PANTHER" id="PTHR39598:SF1">
    <property type="entry name" value="AUSTINOID BIOSYNTHESIS CLUSTERS PROTEIN F-RELATED"/>
    <property type="match status" value="1"/>
</dbReference>
<dbReference type="Proteomes" id="UP001338125">
    <property type="component" value="Unassembled WGS sequence"/>
</dbReference>
<dbReference type="InterPro" id="IPR037401">
    <property type="entry name" value="SnoaL-like"/>
</dbReference>